<keyword evidence="1" id="KW-0139">CF(1)</keyword>
<evidence type="ECO:0000313" key="3">
    <source>
        <dbReference type="EMBL" id="OGG53756.1"/>
    </source>
</evidence>
<dbReference type="Gene3D" id="2.60.15.10">
    <property type="entry name" value="F0F1 ATP synthase delta/epsilon subunit, N-terminal"/>
    <property type="match status" value="1"/>
</dbReference>
<name>A0A1F6CX37_9BACT</name>
<dbReference type="STRING" id="1798480.A2851_02630"/>
<proteinExistence type="predicted"/>
<dbReference type="Pfam" id="PF02823">
    <property type="entry name" value="ATP-synt_DE_N"/>
    <property type="match status" value="1"/>
</dbReference>
<dbReference type="GO" id="GO:0015986">
    <property type="term" value="P:proton motive force-driven ATP synthesis"/>
    <property type="evidence" value="ECO:0007669"/>
    <property type="project" value="InterPro"/>
</dbReference>
<sequence>MPHAPNAQLQVKILTPEAILWEGTAEAVSSKNAEGAFDILPEHANFITLIIATPIRVVLSAAASQDYTFDKAVIFAHENTVSIFADVVLAATSKKNDPKDVQKGLTS</sequence>
<dbReference type="GO" id="GO:0045259">
    <property type="term" value="C:proton-transporting ATP synthase complex"/>
    <property type="evidence" value="ECO:0007669"/>
    <property type="project" value="UniProtKB-KW"/>
</dbReference>
<organism evidence="3 4">
    <name type="scientific">Candidatus Kaiserbacteria bacterium RIFCSPHIGHO2_01_FULL_53_29</name>
    <dbReference type="NCBI Taxonomy" id="1798480"/>
    <lineage>
        <taxon>Bacteria</taxon>
        <taxon>Candidatus Kaiseribacteriota</taxon>
    </lineage>
</organism>
<protein>
    <recommendedName>
        <fullName evidence="2">ATP synthase F1 complex delta/epsilon subunit N-terminal domain-containing protein</fullName>
    </recommendedName>
</protein>
<dbReference type="Proteomes" id="UP000176863">
    <property type="component" value="Unassembled WGS sequence"/>
</dbReference>
<comment type="caution">
    <text evidence="3">The sequence shown here is derived from an EMBL/GenBank/DDBJ whole genome shotgun (WGS) entry which is preliminary data.</text>
</comment>
<dbReference type="InterPro" id="IPR020546">
    <property type="entry name" value="ATP_synth_F1_dsu/esu_N"/>
</dbReference>
<dbReference type="EMBL" id="MFKT01000009">
    <property type="protein sequence ID" value="OGG53756.1"/>
    <property type="molecule type" value="Genomic_DNA"/>
</dbReference>
<dbReference type="SUPFAM" id="SSF51344">
    <property type="entry name" value="Epsilon subunit of F1F0-ATP synthase N-terminal domain"/>
    <property type="match status" value="1"/>
</dbReference>
<gene>
    <name evidence="3" type="ORF">A2851_02630</name>
</gene>
<accession>A0A1F6CX37</accession>
<evidence type="ECO:0000313" key="4">
    <source>
        <dbReference type="Proteomes" id="UP000176863"/>
    </source>
</evidence>
<feature type="domain" description="ATP synthase F1 complex delta/epsilon subunit N-terminal" evidence="2">
    <location>
        <begin position="9"/>
        <end position="87"/>
    </location>
</feature>
<dbReference type="AlphaFoldDB" id="A0A1F6CX37"/>
<evidence type="ECO:0000259" key="2">
    <source>
        <dbReference type="Pfam" id="PF02823"/>
    </source>
</evidence>
<keyword evidence="1" id="KW-0066">ATP synthesis</keyword>
<evidence type="ECO:0000256" key="1">
    <source>
        <dbReference type="ARBA" id="ARBA00023196"/>
    </source>
</evidence>
<dbReference type="InterPro" id="IPR036771">
    <property type="entry name" value="ATPsynth_dsu/esu_N"/>
</dbReference>
<reference evidence="3 4" key="1">
    <citation type="journal article" date="2016" name="Nat. Commun.">
        <title>Thousands of microbial genomes shed light on interconnected biogeochemical processes in an aquifer system.</title>
        <authorList>
            <person name="Anantharaman K."/>
            <person name="Brown C.T."/>
            <person name="Hug L.A."/>
            <person name="Sharon I."/>
            <person name="Castelle C.J."/>
            <person name="Probst A.J."/>
            <person name="Thomas B.C."/>
            <person name="Singh A."/>
            <person name="Wilkins M.J."/>
            <person name="Karaoz U."/>
            <person name="Brodie E.L."/>
            <person name="Williams K.H."/>
            <person name="Hubbard S.S."/>
            <person name="Banfield J.F."/>
        </authorList>
    </citation>
    <scope>NUCLEOTIDE SEQUENCE [LARGE SCALE GENOMIC DNA]</scope>
</reference>